<evidence type="ECO:0000313" key="3">
    <source>
        <dbReference type="EMBL" id="QIB35848.1"/>
    </source>
</evidence>
<dbReference type="InterPro" id="IPR000073">
    <property type="entry name" value="AB_hydrolase_1"/>
</dbReference>
<keyword evidence="1" id="KW-0732">Signal</keyword>
<evidence type="ECO:0000259" key="2">
    <source>
        <dbReference type="Pfam" id="PF12697"/>
    </source>
</evidence>
<dbReference type="Proteomes" id="UP000464751">
    <property type="component" value="Chromosome"/>
</dbReference>
<keyword evidence="4" id="KW-1185">Reference proteome</keyword>
<dbReference type="InterPro" id="IPR029058">
    <property type="entry name" value="AB_hydrolase_fold"/>
</dbReference>
<sequence length="215" mass="22881">MMKPSRLYLALVMLASLLGLAAASAQTSPRPPWAAPPVTAQNGQALPTREQTHVYLLRGLFGVFSEGMDSLAKELISKGYTCEIYGWDEAEKVVAHITGRAAAGHTGPVVLIGHSLGANAVIQVATDVNQQSIPISLGVTFDATEPPPVPENVAIFINFWAKDGFGRPVSAVPGFTGQLENYDLSGIPGIDHTSIDARDQFHQFIIASLESMTAK</sequence>
<dbReference type="AlphaFoldDB" id="A0A6P1YQV6"/>
<dbReference type="GO" id="GO:0016787">
    <property type="term" value="F:hydrolase activity"/>
    <property type="evidence" value="ECO:0007669"/>
    <property type="project" value="UniProtKB-KW"/>
</dbReference>
<feature type="chain" id="PRO_5026661876" evidence="1">
    <location>
        <begin position="22"/>
        <end position="215"/>
    </location>
</feature>
<reference evidence="3 4" key="1">
    <citation type="submission" date="2020-02" db="EMBL/GenBank/DDBJ databases">
        <authorList>
            <person name="Li G."/>
        </authorList>
    </citation>
    <scope>NUCLEOTIDE SEQUENCE [LARGE SCALE GENOMIC DNA]</scope>
    <source>
        <strain evidence="3 4">DSM 102029</strain>
    </source>
</reference>
<dbReference type="SUPFAM" id="SSF53474">
    <property type="entry name" value="alpha/beta-Hydrolases"/>
    <property type="match status" value="1"/>
</dbReference>
<dbReference type="Pfam" id="PF12697">
    <property type="entry name" value="Abhydrolase_6"/>
    <property type="match status" value="1"/>
</dbReference>
<feature type="signal peptide" evidence="1">
    <location>
        <begin position="1"/>
        <end position="21"/>
    </location>
</feature>
<evidence type="ECO:0000256" key="1">
    <source>
        <dbReference type="SAM" id="SignalP"/>
    </source>
</evidence>
<dbReference type="EMBL" id="CP048630">
    <property type="protein sequence ID" value="QIB35848.1"/>
    <property type="molecule type" value="Genomic_DNA"/>
</dbReference>
<name>A0A6P1YQV6_9HYPH</name>
<proteinExistence type="predicted"/>
<gene>
    <name evidence="3" type="ORF">G3A50_20635</name>
</gene>
<feature type="domain" description="AB hydrolase-1" evidence="2">
    <location>
        <begin position="53"/>
        <end position="162"/>
    </location>
</feature>
<organism evidence="3 4">
    <name type="scientific">Ancylobacter pratisalsi</name>
    <dbReference type="NCBI Taxonomy" id="1745854"/>
    <lineage>
        <taxon>Bacteria</taxon>
        <taxon>Pseudomonadati</taxon>
        <taxon>Pseudomonadota</taxon>
        <taxon>Alphaproteobacteria</taxon>
        <taxon>Hyphomicrobiales</taxon>
        <taxon>Xanthobacteraceae</taxon>
        <taxon>Ancylobacter</taxon>
    </lineage>
</organism>
<evidence type="ECO:0000313" key="4">
    <source>
        <dbReference type="Proteomes" id="UP000464751"/>
    </source>
</evidence>
<protein>
    <submittedName>
        <fullName evidence="3">Alpha/beta hydrolase</fullName>
    </submittedName>
</protein>
<accession>A0A6P1YQV6</accession>
<dbReference type="KEGG" id="apra:G3A50_20635"/>
<dbReference type="Gene3D" id="3.40.50.1820">
    <property type="entry name" value="alpha/beta hydrolase"/>
    <property type="match status" value="1"/>
</dbReference>
<keyword evidence="3" id="KW-0378">Hydrolase</keyword>